<comment type="caution">
    <text evidence="15">The sequence shown here is derived from an EMBL/GenBank/DDBJ whole genome shotgun (WGS) entry which is preliminary data.</text>
</comment>
<organism evidence="15 16">
    <name type="scientific">Geoanaerobacter pelophilus</name>
    <dbReference type="NCBI Taxonomy" id="60036"/>
    <lineage>
        <taxon>Bacteria</taxon>
        <taxon>Pseudomonadati</taxon>
        <taxon>Thermodesulfobacteriota</taxon>
        <taxon>Desulfuromonadia</taxon>
        <taxon>Geobacterales</taxon>
        <taxon>Geobacteraceae</taxon>
        <taxon>Geoanaerobacter</taxon>
    </lineage>
</organism>
<keyword evidence="8 11" id="KW-0249">Electron transport</keyword>
<evidence type="ECO:0000313" key="16">
    <source>
        <dbReference type="Proteomes" id="UP000811899"/>
    </source>
</evidence>
<dbReference type="PROSITE" id="PS51384">
    <property type="entry name" value="FAD_FR"/>
    <property type="match status" value="1"/>
</dbReference>
<dbReference type="GO" id="GO:0009055">
    <property type="term" value="F:electron transfer activity"/>
    <property type="evidence" value="ECO:0007669"/>
    <property type="project" value="UniProtKB-UniRule"/>
</dbReference>
<keyword evidence="2 11" id="KW-0813">Transport</keyword>
<dbReference type="GO" id="GO:0016491">
    <property type="term" value="F:oxidoreductase activity"/>
    <property type="evidence" value="ECO:0007669"/>
    <property type="project" value="InterPro"/>
</dbReference>
<comment type="caution">
    <text evidence="11">Lacks conserved residue(s) required for the propagation of feature annotation.</text>
</comment>
<proteinExistence type="inferred from homology"/>
<dbReference type="AlphaFoldDB" id="A0AAW4LA46"/>
<dbReference type="InterPro" id="IPR019480">
    <property type="entry name" value="Dihydroorotate_DH_Fe-S-bd"/>
</dbReference>
<comment type="cofactor">
    <cofactor evidence="11">
        <name>[2Fe-2S] cluster</name>
        <dbReference type="ChEBI" id="CHEBI:190135"/>
    </cofactor>
    <text evidence="11">Binds 1 [2Fe-2S] cluster per subunit.</text>
</comment>
<evidence type="ECO:0000256" key="4">
    <source>
        <dbReference type="ARBA" id="ARBA00022714"/>
    </source>
</evidence>
<keyword evidence="4 11" id="KW-0001">2Fe-2S</keyword>
<dbReference type="PANTHER" id="PTHR43513:SF3">
    <property type="entry name" value="DIHYDROOROTATE DEHYDROGENASE B (NAD(+)), ELECTRON TRANSFER SUBUNIT-RELATED"/>
    <property type="match status" value="1"/>
</dbReference>
<dbReference type="InterPro" id="IPR050353">
    <property type="entry name" value="PyrK_electron_transfer"/>
</dbReference>
<reference evidence="15 16" key="1">
    <citation type="submission" date="2021-05" db="EMBL/GenBank/DDBJ databases">
        <title>The draft genome of Geobacter pelophilus DSM 12255.</title>
        <authorList>
            <person name="Xu Z."/>
            <person name="Masuda Y."/>
            <person name="Itoh H."/>
            <person name="Senoo K."/>
        </authorList>
    </citation>
    <scope>NUCLEOTIDE SEQUENCE [LARGE SCALE GENOMIC DNA]</scope>
    <source>
        <strain evidence="15 16">DSM 12255</strain>
    </source>
</reference>
<keyword evidence="5 11" id="KW-0479">Metal-binding</keyword>
<keyword evidence="6 11" id="KW-0274">FAD</keyword>
<evidence type="ECO:0000256" key="12">
    <source>
        <dbReference type="PIRSR" id="PIRSR006816-1"/>
    </source>
</evidence>
<comment type="cofactor">
    <cofactor evidence="11 12">
        <name>FAD</name>
        <dbReference type="ChEBI" id="CHEBI:57692"/>
    </cofactor>
    <text evidence="11 12">Binds 1 FAD per subunit.</text>
</comment>
<feature type="binding site" evidence="11 13">
    <location>
        <position position="231"/>
    </location>
    <ligand>
        <name>[2Fe-2S] cluster</name>
        <dbReference type="ChEBI" id="CHEBI:190135"/>
    </ligand>
</feature>
<comment type="subunit">
    <text evidence="11">Heterotetramer of 2 PyrK and 2 PyrD type B subunits.</text>
</comment>
<dbReference type="SUPFAM" id="SSF52343">
    <property type="entry name" value="Ferredoxin reductase-like, C-terminal NADP-linked domain"/>
    <property type="match status" value="1"/>
</dbReference>
<evidence type="ECO:0000256" key="9">
    <source>
        <dbReference type="ARBA" id="ARBA00023004"/>
    </source>
</evidence>
<evidence type="ECO:0000256" key="7">
    <source>
        <dbReference type="ARBA" id="ARBA00022975"/>
    </source>
</evidence>
<name>A0AAW4LA46_9BACT</name>
<evidence type="ECO:0000313" key="15">
    <source>
        <dbReference type="EMBL" id="MBT0666417.1"/>
    </source>
</evidence>
<evidence type="ECO:0000256" key="11">
    <source>
        <dbReference type="HAMAP-Rule" id="MF_01211"/>
    </source>
</evidence>
<evidence type="ECO:0000256" key="2">
    <source>
        <dbReference type="ARBA" id="ARBA00022448"/>
    </source>
</evidence>
<feature type="domain" description="FAD-binding FR-type" evidence="14">
    <location>
        <begin position="1"/>
        <end position="109"/>
    </location>
</feature>
<gene>
    <name evidence="11" type="primary">pyrK</name>
    <name evidence="15" type="ORF">KI809_19080</name>
</gene>
<evidence type="ECO:0000259" key="14">
    <source>
        <dbReference type="PROSITE" id="PS51384"/>
    </source>
</evidence>
<feature type="binding site" evidence="11 13">
    <location>
        <position position="257"/>
    </location>
    <ligand>
        <name>[2Fe-2S] cluster</name>
        <dbReference type="ChEBI" id="CHEBI:190135"/>
    </ligand>
</feature>
<feature type="binding site" evidence="11 13">
    <location>
        <position position="239"/>
    </location>
    <ligand>
        <name>[2Fe-2S] cluster</name>
        <dbReference type="ChEBI" id="CHEBI:190135"/>
    </ligand>
</feature>
<dbReference type="InterPro" id="IPR037117">
    <property type="entry name" value="Dihydroorotate_DH_ele_sf"/>
</dbReference>
<feature type="binding site" evidence="11 12">
    <location>
        <begin position="84"/>
        <end position="85"/>
    </location>
    <ligand>
        <name>FAD</name>
        <dbReference type="ChEBI" id="CHEBI:57692"/>
    </ligand>
</feature>
<feature type="binding site" evidence="11 13">
    <location>
        <position position="236"/>
    </location>
    <ligand>
        <name>[2Fe-2S] cluster</name>
        <dbReference type="ChEBI" id="CHEBI:190135"/>
    </ligand>
</feature>
<dbReference type="InterPro" id="IPR017927">
    <property type="entry name" value="FAD-bd_FR_type"/>
</dbReference>
<keyword evidence="7 11" id="KW-0665">Pyrimidine biosynthesis</keyword>
<dbReference type="InterPro" id="IPR023455">
    <property type="entry name" value="Dihydroorotate_DHASE_ETsu"/>
</dbReference>
<dbReference type="EMBL" id="JAHCVJ010000011">
    <property type="protein sequence ID" value="MBT0666417.1"/>
    <property type="molecule type" value="Genomic_DNA"/>
</dbReference>
<evidence type="ECO:0000256" key="1">
    <source>
        <dbReference type="ARBA" id="ARBA00006422"/>
    </source>
</evidence>
<dbReference type="GO" id="GO:0051537">
    <property type="term" value="F:2 iron, 2 sulfur cluster binding"/>
    <property type="evidence" value="ECO:0007669"/>
    <property type="project" value="UniProtKB-KW"/>
</dbReference>
<dbReference type="GO" id="GO:0044205">
    <property type="term" value="P:'de novo' UMP biosynthetic process"/>
    <property type="evidence" value="ECO:0007669"/>
    <property type="project" value="UniProtKB-UniRule"/>
</dbReference>
<protein>
    <recommendedName>
        <fullName evidence="11">Dihydroorotate dehydrogenase B (NAD(+)), electron transfer subunit</fullName>
    </recommendedName>
    <alternativeName>
        <fullName evidence="11">Dihydroorotate oxidase B, electron transfer subunit</fullName>
    </alternativeName>
</protein>
<dbReference type="GO" id="GO:0046872">
    <property type="term" value="F:metal ion binding"/>
    <property type="evidence" value="ECO:0007669"/>
    <property type="project" value="UniProtKB-KW"/>
</dbReference>
<comment type="cofactor">
    <cofactor evidence="13">
        <name>[2Fe-2S] cluster</name>
        <dbReference type="ChEBI" id="CHEBI:190135"/>
    </cofactor>
    <text evidence="13">Binds 1 [2Fe-2S] cluster per subunit.</text>
</comment>
<comment type="similarity">
    <text evidence="1 11">Belongs to the PyrK family.</text>
</comment>
<comment type="pathway">
    <text evidence="11">Pyrimidine metabolism; UMP biosynthesis via de novo pathway; orotate from (S)-dihydroorotate (NAD(+) route): step 1/1.</text>
</comment>
<dbReference type="Gene3D" id="2.10.240.10">
    <property type="entry name" value="Dihydroorotate dehydrogenase, electron transfer subunit"/>
    <property type="match status" value="1"/>
</dbReference>
<dbReference type="Pfam" id="PF10418">
    <property type="entry name" value="DHODB_Fe-S_bind"/>
    <property type="match status" value="1"/>
</dbReference>
<evidence type="ECO:0000256" key="3">
    <source>
        <dbReference type="ARBA" id="ARBA00022630"/>
    </source>
</evidence>
<dbReference type="SUPFAM" id="SSF63380">
    <property type="entry name" value="Riboflavin synthase domain-like"/>
    <property type="match status" value="1"/>
</dbReference>
<dbReference type="Gene3D" id="3.40.50.80">
    <property type="entry name" value="Nucleotide-binding domain of ferredoxin-NADP reductase (FNR) module"/>
    <property type="match status" value="1"/>
</dbReference>
<dbReference type="CDD" id="cd06218">
    <property type="entry name" value="DHOD_e_trans"/>
    <property type="match status" value="1"/>
</dbReference>
<keyword evidence="9 11" id="KW-0408">Iron</keyword>
<keyword evidence="10 11" id="KW-0411">Iron-sulfur</keyword>
<evidence type="ECO:0000256" key="8">
    <source>
        <dbReference type="ARBA" id="ARBA00022982"/>
    </source>
</evidence>
<keyword evidence="16" id="KW-1185">Reference proteome</keyword>
<evidence type="ECO:0000256" key="6">
    <source>
        <dbReference type="ARBA" id="ARBA00022827"/>
    </source>
</evidence>
<evidence type="ECO:0000256" key="10">
    <source>
        <dbReference type="ARBA" id="ARBA00023014"/>
    </source>
</evidence>
<dbReference type="RefSeq" id="WP_214173190.1">
    <property type="nucleotide sequence ID" value="NZ_JAHCVJ010000011.1"/>
</dbReference>
<dbReference type="InterPro" id="IPR017938">
    <property type="entry name" value="Riboflavin_synthase-like_b-brl"/>
</dbReference>
<dbReference type="Gene3D" id="2.40.30.10">
    <property type="entry name" value="Translation factors"/>
    <property type="match status" value="1"/>
</dbReference>
<dbReference type="InterPro" id="IPR039261">
    <property type="entry name" value="FNR_nucleotide-bd"/>
</dbReference>
<dbReference type="Proteomes" id="UP000811899">
    <property type="component" value="Unassembled WGS sequence"/>
</dbReference>
<dbReference type="InterPro" id="IPR001433">
    <property type="entry name" value="OxRdtase_FAD/NAD-bd"/>
</dbReference>
<dbReference type="PANTHER" id="PTHR43513">
    <property type="entry name" value="DIHYDROOROTATE DEHYDROGENASE B (NAD(+)), ELECTRON TRANSFER SUBUNIT"/>
    <property type="match status" value="1"/>
</dbReference>
<dbReference type="PIRSF" id="PIRSF006816">
    <property type="entry name" value="Cyc3_hyd_g"/>
    <property type="match status" value="1"/>
</dbReference>
<comment type="function">
    <text evidence="11">Responsible for channeling the electrons from the oxidation of dihydroorotate from the FMN redox center in the PyrD type B subunit to the ultimate electron acceptor NAD(+).</text>
</comment>
<sequence length="271" mass="29179">MQFKSMVLSNVEVSPSYFRLRMTAPPTISGSQPGQFVMVRVNPAIDPLLRRPFGVFDLGTFETAYTDCGRQSFLEILYKVVGKGTALLSDLHQGDHLDILGPLGKGFTFGEPAGEKLLVGGGVGLAPLYYLAKELVKGSKVNLFAGGRNKDDVLCITEFERLGVETYVATDDGTLGTRGLVTEVFEQQLAKAGPNAMIFACGPFPMLQAVALLAEKYQVPCQVSLEAYMACGVGACLGCVVKGKNHSDSTPDYRCVCKDGPVFDSKDLLWS</sequence>
<evidence type="ECO:0000256" key="5">
    <source>
        <dbReference type="ARBA" id="ARBA00022723"/>
    </source>
</evidence>
<dbReference type="InterPro" id="IPR012165">
    <property type="entry name" value="Cyt_c3_hydrogenase_gsu"/>
</dbReference>
<keyword evidence="3 11" id="KW-0285">Flavoprotein</keyword>
<evidence type="ECO:0000256" key="13">
    <source>
        <dbReference type="PIRSR" id="PIRSR006816-2"/>
    </source>
</evidence>
<dbReference type="Pfam" id="PF00175">
    <property type="entry name" value="NAD_binding_1"/>
    <property type="match status" value="1"/>
</dbReference>
<accession>A0AAW4LA46</accession>
<dbReference type="GO" id="GO:0050660">
    <property type="term" value="F:flavin adenine dinucleotide binding"/>
    <property type="evidence" value="ECO:0007669"/>
    <property type="project" value="InterPro"/>
</dbReference>
<dbReference type="HAMAP" id="MF_01211">
    <property type="entry name" value="DHODB_Fe_S_bind"/>
    <property type="match status" value="1"/>
</dbReference>